<gene>
    <name evidence="2" type="ORF">4MG_195</name>
</gene>
<dbReference type="Proteomes" id="UP000018620">
    <property type="component" value="Segment"/>
</dbReference>
<evidence type="ECO:0000313" key="3">
    <source>
        <dbReference type="Proteomes" id="UP000018620"/>
    </source>
</evidence>
<name>V5KSF5_9CAUD</name>
<proteinExistence type="predicted"/>
<reference evidence="2 3" key="1">
    <citation type="journal article" date="2014" name="Arch. Virol.">
        <title>Complete genome sequence of enterobacteria phage 4MG, a new member of the subgroup "PVP-SE1-like phage" of the "rV5-like viruses".</title>
        <authorList>
            <person name="Kim M."/>
            <person name="Heu S."/>
            <person name="Ryu S."/>
        </authorList>
    </citation>
    <scope>NUCLEOTIDE SEQUENCE [LARGE SCALE GENOMIC DNA]</scope>
</reference>
<evidence type="ECO:0000256" key="1">
    <source>
        <dbReference type="SAM" id="Phobius"/>
    </source>
</evidence>
<dbReference type="RefSeq" id="YP_008857411.1">
    <property type="nucleotide sequence ID" value="NC_022968.1"/>
</dbReference>
<dbReference type="KEGG" id="vg:17776445"/>
<keyword evidence="1" id="KW-0812">Transmembrane</keyword>
<protein>
    <submittedName>
        <fullName evidence="2">Hyphothetical protein</fullName>
    </submittedName>
</protein>
<feature type="transmembrane region" description="Helical" evidence="1">
    <location>
        <begin position="6"/>
        <end position="27"/>
    </location>
</feature>
<organism evidence="2 3">
    <name type="scientific">Escherichia phage 4MG</name>
    <dbReference type="NCBI Taxonomy" id="1391428"/>
    <lineage>
        <taxon>Viruses</taxon>
        <taxon>Duplodnaviria</taxon>
        <taxon>Heunggongvirae</taxon>
        <taxon>Uroviricota</taxon>
        <taxon>Caudoviricetes</taxon>
        <taxon>Vequintavirinae</taxon>
        <taxon>Seunavirus</taxon>
        <taxon>Seunavirus 4MG</taxon>
    </lineage>
</organism>
<evidence type="ECO:0000313" key="2">
    <source>
        <dbReference type="EMBL" id="AGZ17669.1"/>
    </source>
</evidence>
<keyword evidence="3" id="KW-1185">Reference proteome</keyword>
<dbReference type="EMBL" id="KF550303">
    <property type="protein sequence ID" value="AGZ17669.1"/>
    <property type="molecule type" value="Genomic_DNA"/>
</dbReference>
<accession>V5KSF5</accession>
<sequence length="37" mass="4058">MTGLEFLVLSAWVCFMLFGSIGLLLWVSVGPVAKKDE</sequence>
<keyword evidence="1" id="KW-1133">Transmembrane helix</keyword>
<keyword evidence="1" id="KW-0472">Membrane</keyword>